<feature type="region of interest" description="Disordered" evidence="1">
    <location>
        <begin position="1"/>
        <end position="42"/>
    </location>
</feature>
<feature type="compositionally biased region" description="Polar residues" evidence="1">
    <location>
        <begin position="89"/>
        <end position="105"/>
    </location>
</feature>
<evidence type="ECO:0000256" key="1">
    <source>
        <dbReference type="SAM" id="MobiDB-lite"/>
    </source>
</evidence>
<dbReference type="AlphaFoldDB" id="A0ABD3PW14"/>
<feature type="region of interest" description="Disordered" evidence="1">
    <location>
        <begin position="56"/>
        <end position="286"/>
    </location>
</feature>
<sequence>MPPQQQQQQQQPAPPQPSRTEQTPPRATGSFNNDDSPSGLAVNTLLMAAYAMTELDGKKDDEKGDDTKPAEVSPAPGVDGAGTAAPAPTNDSAQSPPQSTVSREGQASHGCAPTPTKNTAQPQRTDIAEPTQPHVAPTPTKNTVSLPSEVPPNASLPSDTTTRQTQTTKSTDNNNTTIDTIAPPLEERPSAEVSPDNSDEKSRKRTHSAMEEVYEERAPSSFSPPKRSDDTKIELFRKSSNSIGTIPLPERNVSADSDDVTAGCGKGAEDIEGPPAKRASVETAVQ</sequence>
<evidence type="ECO:0000313" key="3">
    <source>
        <dbReference type="Proteomes" id="UP001516023"/>
    </source>
</evidence>
<feature type="compositionally biased region" description="Low complexity" evidence="1">
    <location>
        <begin position="158"/>
        <end position="181"/>
    </location>
</feature>
<keyword evidence="3" id="KW-1185">Reference proteome</keyword>
<feature type="compositionally biased region" description="Low complexity" evidence="1">
    <location>
        <begin position="1"/>
        <end position="11"/>
    </location>
</feature>
<feature type="compositionally biased region" description="Polar residues" evidence="1">
    <location>
        <begin position="115"/>
        <end position="124"/>
    </location>
</feature>
<protein>
    <submittedName>
        <fullName evidence="2">Uncharacterized protein</fullName>
    </submittedName>
</protein>
<reference evidence="2 3" key="1">
    <citation type="journal article" date="2020" name="G3 (Bethesda)">
        <title>Improved Reference Genome for Cyclotella cryptica CCMP332, a Model for Cell Wall Morphogenesis, Salinity Adaptation, and Lipid Production in Diatoms (Bacillariophyta).</title>
        <authorList>
            <person name="Roberts W.R."/>
            <person name="Downey K.M."/>
            <person name="Ruck E.C."/>
            <person name="Traller J.C."/>
            <person name="Alverson A.J."/>
        </authorList>
    </citation>
    <scope>NUCLEOTIDE SEQUENCE [LARGE SCALE GENOMIC DNA]</scope>
    <source>
        <strain evidence="2 3">CCMP332</strain>
    </source>
</reference>
<proteinExistence type="predicted"/>
<feature type="compositionally biased region" description="Basic and acidic residues" evidence="1">
    <location>
        <begin position="226"/>
        <end position="237"/>
    </location>
</feature>
<name>A0ABD3PW14_9STRA</name>
<feature type="compositionally biased region" description="Polar residues" evidence="1">
    <location>
        <begin position="18"/>
        <end position="36"/>
    </location>
</feature>
<feature type="compositionally biased region" description="Basic and acidic residues" evidence="1">
    <location>
        <begin position="56"/>
        <end position="69"/>
    </location>
</feature>
<evidence type="ECO:0000313" key="2">
    <source>
        <dbReference type="EMBL" id="KAL3792002.1"/>
    </source>
</evidence>
<dbReference type="EMBL" id="JABMIG020000107">
    <property type="protein sequence ID" value="KAL3792002.1"/>
    <property type="molecule type" value="Genomic_DNA"/>
</dbReference>
<organism evidence="2 3">
    <name type="scientific">Cyclotella cryptica</name>
    <dbReference type="NCBI Taxonomy" id="29204"/>
    <lineage>
        <taxon>Eukaryota</taxon>
        <taxon>Sar</taxon>
        <taxon>Stramenopiles</taxon>
        <taxon>Ochrophyta</taxon>
        <taxon>Bacillariophyta</taxon>
        <taxon>Coscinodiscophyceae</taxon>
        <taxon>Thalassiosirophycidae</taxon>
        <taxon>Stephanodiscales</taxon>
        <taxon>Stephanodiscaceae</taxon>
        <taxon>Cyclotella</taxon>
    </lineage>
</organism>
<comment type="caution">
    <text evidence="2">The sequence shown here is derived from an EMBL/GenBank/DDBJ whole genome shotgun (WGS) entry which is preliminary data.</text>
</comment>
<accession>A0ABD3PW14</accession>
<dbReference type="Proteomes" id="UP001516023">
    <property type="component" value="Unassembled WGS sequence"/>
</dbReference>
<gene>
    <name evidence="2" type="ORF">HJC23_011131</name>
</gene>